<feature type="domain" description="Enolpyruvate transferase" evidence="13">
    <location>
        <begin position="7"/>
        <end position="407"/>
    </location>
</feature>
<dbReference type="NCBIfam" id="NF006873">
    <property type="entry name" value="PRK09369.1"/>
    <property type="match status" value="1"/>
</dbReference>
<dbReference type="Gene3D" id="3.65.10.10">
    <property type="entry name" value="Enolpyruvate transferase domain"/>
    <property type="match status" value="2"/>
</dbReference>
<evidence type="ECO:0000256" key="1">
    <source>
        <dbReference type="ARBA" id="ARBA00004496"/>
    </source>
</evidence>
<dbReference type="EC" id="2.5.1.7" evidence="12"/>
<feature type="modified residue" description="2-(S-cysteinyl)pyruvic acid O-phosphothioketal" evidence="12">
    <location>
        <position position="118"/>
    </location>
</feature>
<evidence type="ECO:0000256" key="12">
    <source>
        <dbReference type="HAMAP-Rule" id="MF_00111"/>
    </source>
</evidence>
<gene>
    <name evidence="12 14" type="primary">murA</name>
    <name evidence="14" type="ORF">E4V82_01015</name>
</gene>
<keyword evidence="5 12" id="KW-0808">Transferase</keyword>
<dbReference type="Pfam" id="PF00275">
    <property type="entry name" value="EPSP_synthase"/>
    <property type="match status" value="1"/>
</dbReference>
<dbReference type="GO" id="GO:0008760">
    <property type="term" value="F:UDP-N-acetylglucosamine 1-carboxyvinyltransferase activity"/>
    <property type="evidence" value="ECO:0007669"/>
    <property type="project" value="UniProtKB-UniRule"/>
</dbReference>
<organism evidence="14 15">
    <name type="scientific">Clostridium estertheticum</name>
    <dbReference type="NCBI Taxonomy" id="238834"/>
    <lineage>
        <taxon>Bacteria</taxon>
        <taxon>Bacillati</taxon>
        <taxon>Bacillota</taxon>
        <taxon>Clostridia</taxon>
        <taxon>Eubacteriales</taxon>
        <taxon>Clostridiaceae</taxon>
        <taxon>Clostridium</taxon>
    </lineage>
</organism>
<feature type="binding site" evidence="12">
    <location>
        <position position="94"/>
    </location>
    <ligand>
        <name>UDP-N-acetyl-alpha-D-glucosamine</name>
        <dbReference type="ChEBI" id="CHEBI:57705"/>
    </ligand>
</feature>
<evidence type="ECO:0000256" key="3">
    <source>
        <dbReference type="ARBA" id="ARBA00022490"/>
    </source>
</evidence>
<keyword evidence="12" id="KW-0670">Pyruvate</keyword>
<dbReference type="GO" id="GO:0071555">
    <property type="term" value="P:cell wall organization"/>
    <property type="evidence" value="ECO:0007669"/>
    <property type="project" value="UniProtKB-KW"/>
</dbReference>
<sequence length="422" mass="45621">MDRFIIKGGKKLEGEVNVSAAKNSVLPILAATILNGNNCTVENTPMLEDVFVICDVLKSLRADINIDKVNKRVKINTANIFANGANDELVRKMRASFLIMGPMLGRFGSFKISLPGGCNIGTRPIDLHLKGLSALGAEVSVGHGYVEAKAKKLIGSNIYLDYPSVGATENIMMAATLAQGETIIGNAAEEPEIVDLAIFLRAMGAKIDGEGTDTIRILGVKDFKEVVHKPIYDRIEAGTFMITAAITKSLIKINGVDEIHSKPIIAKLTEMGVAIEINKNSVIVDGRQKLNPIDLKTMPYPGFPTDMQAQMMSLLCTVKGTSIITETIFENRFMHAVELKRMGANIKIDGRSAVIEGIDTFTGSEVTATDLRAGAALVLAGLTAEGTTAIKDIYHIDRGYVSIEKKLRGLGADIERVHYDKF</sequence>
<dbReference type="GO" id="GO:0005737">
    <property type="term" value="C:cytoplasm"/>
    <property type="evidence" value="ECO:0007669"/>
    <property type="project" value="UniProtKB-SubCell"/>
</dbReference>
<dbReference type="SUPFAM" id="SSF55205">
    <property type="entry name" value="EPT/RTPC-like"/>
    <property type="match status" value="1"/>
</dbReference>
<evidence type="ECO:0000256" key="9">
    <source>
        <dbReference type="ARBA" id="ARBA00023316"/>
    </source>
</evidence>
<dbReference type="NCBIfam" id="TIGR01072">
    <property type="entry name" value="murA"/>
    <property type="match status" value="1"/>
</dbReference>
<evidence type="ECO:0000256" key="4">
    <source>
        <dbReference type="ARBA" id="ARBA00022618"/>
    </source>
</evidence>
<keyword evidence="9 12" id="KW-0961">Cell wall biogenesis/degradation</keyword>
<evidence type="ECO:0000256" key="2">
    <source>
        <dbReference type="ARBA" id="ARBA00004752"/>
    </source>
</evidence>
<evidence type="ECO:0000256" key="6">
    <source>
        <dbReference type="ARBA" id="ARBA00022960"/>
    </source>
</evidence>
<comment type="subcellular location">
    <subcellularLocation>
        <location evidence="1 12">Cytoplasm</location>
    </subcellularLocation>
</comment>
<dbReference type="InterPro" id="IPR013792">
    <property type="entry name" value="RNA3'P_cycl/enolpyr_Trfase_a/b"/>
</dbReference>
<dbReference type="InterPro" id="IPR050068">
    <property type="entry name" value="MurA_subfamily"/>
</dbReference>
<comment type="caution">
    <text evidence="14">The sequence shown here is derived from an EMBL/GenBank/DDBJ whole genome shotgun (WGS) entry which is preliminary data.</text>
</comment>
<dbReference type="GO" id="GO:0019277">
    <property type="term" value="P:UDP-N-acetylgalactosamine biosynthetic process"/>
    <property type="evidence" value="ECO:0007669"/>
    <property type="project" value="InterPro"/>
</dbReference>
<keyword evidence="8 12" id="KW-0131">Cell cycle</keyword>
<dbReference type="UniPathway" id="UPA00219"/>
<comment type="similarity">
    <text evidence="10 12">Belongs to the EPSP synthase family. MurA subfamily.</text>
</comment>
<reference evidence="14 15" key="1">
    <citation type="journal article" date="2019" name="Lett. Appl. Microbiol.">
        <title>A case of 'blown pack' spoilage of vacuum-packaged pork likely associated with Clostridium estertheticum in Canada.</title>
        <authorList>
            <person name="Zhang P."/>
            <person name="Ward P."/>
            <person name="McMullen L.M."/>
            <person name="Yang X."/>
        </authorList>
    </citation>
    <scope>NUCLEOTIDE SEQUENCE [LARGE SCALE GENOMIC DNA]</scope>
    <source>
        <strain evidence="14 15">MA19</strain>
    </source>
</reference>
<feature type="binding site" evidence="12">
    <location>
        <begin position="22"/>
        <end position="23"/>
    </location>
    <ligand>
        <name>phosphoenolpyruvate</name>
        <dbReference type="ChEBI" id="CHEBI:58702"/>
    </ligand>
</feature>
<evidence type="ECO:0000313" key="15">
    <source>
        <dbReference type="Proteomes" id="UP000342249"/>
    </source>
</evidence>
<dbReference type="GO" id="GO:0009252">
    <property type="term" value="P:peptidoglycan biosynthetic process"/>
    <property type="evidence" value="ECO:0007669"/>
    <property type="project" value="UniProtKB-UniRule"/>
</dbReference>
<protein>
    <recommendedName>
        <fullName evidence="12">UDP-N-acetylglucosamine 1-carboxyvinyltransferase</fullName>
        <ecNumber evidence="12">2.5.1.7</ecNumber>
    </recommendedName>
    <alternativeName>
        <fullName evidence="12">Enoylpyruvate transferase</fullName>
    </alternativeName>
    <alternativeName>
        <fullName evidence="12">UDP-N-acetylglucosamine enolpyruvyl transferase</fullName>
        <shortName evidence="12">EPT</shortName>
    </alternativeName>
</protein>
<feature type="binding site" evidence="12">
    <location>
        <position position="306"/>
    </location>
    <ligand>
        <name>UDP-N-acetyl-alpha-D-glucosamine</name>
        <dbReference type="ChEBI" id="CHEBI:57705"/>
    </ligand>
</feature>
<comment type="function">
    <text evidence="12">Cell wall formation. Adds enolpyruvyl to UDP-N-acetylglucosamine.</text>
</comment>
<keyword evidence="7 12" id="KW-0573">Peptidoglycan synthesis</keyword>
<dbReference type="GO" id="GO:0008360">
    <property type="term" value="P:regulation of cell shape"/>
    <property type="evidence" value="ECO:0007669"/>
    <property type="project" value="UniProtKB-KW"/>
</dbReference>
<evidence type="ECO:0000313" key="14">
    <source>
        <dbReference type="EMBL" id="MPQ60702.1"/>
    </source>
</evidence>
<proteinExistence type="inferred from homology"/>
<dbReference type="RefSeq" id="WP_152749751.1">
    <property type="nucleotide sequence ID" value="NZ_SPSE01000008.1"/>
</dbReference>
<feature type="binding site" evidence="12">
    <location>
        <position position="328"/>
    </location>
    <ligand>
        <name>UDP-N-acetyl-alpha-D-glucosamine</name>
        <dbReference type="ChEBI" id="CHEBI:57705"/>
    </ligand>
</feature>
<dbReference type="InterPro" id="IPR005750">
    <property type="entry name" value="UDP_GlcNAc_COvinyl_MurA"/>
</dbReference>
<evidence type="ECO:0000256" key="8">
    <source>
        <dbReference type="ARBA" id="ARBA00023306"/>
    </source>
</evidence>
<feature type="active site" description="Proton donor" evidence="12">
    <location>
        <position position="118"/>
    </location>
</feature>
<comment type="caution">
    <text evidence="12">Lacks conserved residue(s) required for the propagation of feature annotation.</text>
</comment>
<evidence type="ECO:0000259" key="13">
    <source>
        <dbReference type="Pfam" id="PF00275"/>
    </source>
</evidence>
<dbReference type="InterPro" id="IPR036968">
    <property type="entry name" value="Enolpyruvate_Tfrase_sf"/>
</dbReference>
<evidence type="ECO:0000256" key="10">
    <source>
        <dbReference type="ARBA" id="ARBA00038367"/>
    </source>
</evidence>
<comment type="catalytic activity">
    <reaction evidence="11 12">
        <text>phosphoenolpyruvate + UDP-N-acetyl-alpha-D-glucosamine = UDP-N-acetyl-3-O-(1-carboxyvinyl)-alpha-D-glucosamine + phosphate</text>
        <dbReference type="Rhea" id="RHEA:18681"/>
        <dbReference type="ChEBI" id="CHEBI:43474"/>
        <dbReference type="ChEBI" id="CHEBI:57705"/>
        <dbReference type="ChEBI" id="CHEBI:58702"/>
        <dbReference type="ChEBI" id="CHEBI:68483"/>
        <dbReference type="EC" id="2.5.1.7"/>
    </reaction>
</comment>
<dbReference type="PANTHER" id="PTHR43783">
    <property type="entry name" value="UDP-N-ACETYLGLUCOSAMINE 1-CARBOXYVINYLTRANSFERASE"/>
    <property type="match status" value="1"/>
</dbReference>
<comment type="pathway">
    <text evidence="2 12">Cell wall biogenesis; peptidoglycan biosynthesis.</text>
</comment>
<accession>A0A5N7IW53</accession>
<dbReference type="Proteomes" id="UP000342249">
    <property type="component" value="Unassembled WGS sequence"/>
</dbReference>
<dbReference type="PANTHER" id="PTHR43783:SF1">
    <property type="entry name" value="UDP-N-ACETYLGLUCOSAMINE 1-CARBOXYVINYLTRANSFERASE"/>
    <property type="match status" value="1"/>
</dbReference>
<evidence type="ECO:0000256" key="7">
    <source>
        <dbReference type="ARBA" id="ARBA00022984"/>
    </source>
</evidence>
<name>A0A5N7IW53_9CLOT</name>
<dbReference type="FunFam" id="3.65.10.10:FF:000001">
    <property type="entry name" value="UDP-N-acetylglucosamine 1-carboxyvinyltransferase"/>
    <property type="match status" value="1"/>
</dbReference>
<dbReference type="EMBL" id="SPSF01000008">
    <property type="protein sequence ID" value="MPQ60702.1"/>
    <property type="molecule type" value="Genomic_DNA"/>
</dbReference>
<evidence type="ECO:0000256" key="5">
    <source>
        <dbReference type="ARBA" id="ARBA00022679"/>
    </source>
</evidence>
<dbReference type="InterPro" id="IPR001986">
    <property type="entry name" value="Enolpyruvate_Tfrase_dom"/>
</dbReference>
<dbReference type="HAMAP" id="MF_00111">
    <property type="entry name" value="MurA"/>
    <property type="match status" value="1"/>
</dbReference>
<feature type="binding site" evidence="12">
    <location>
        <begin position="123"/>
        <end position="127"/>
    </location>
    <ligand>
        <name>UDP-N-acetyl-alpha-D-glucosamine</name>
        <dbReference type="ChEBI" id="CHEBI:57705"/>
    </ligand>
</feature>
<keyword evidence="4 12" id="KW-0132">Cell division</keyword>
<keyword evidence="3 12" id="KW-0963">Cytoplasm</keyword>
<evidence type="ECO:0000256" key="11">
    <source>
        <dbReference type="ARBA" id="ARBA00047527"/>
    </source>
</evidence>
<dbReference type="CDD" id="cd01555">
    <property type="entry name" value="UdpNAET"/>
    <property type="match status" value="1"/>
</dbReference>
<dbReference type="GO" id="GO:0051301">
    <property type="term" value="P:cell division"/>
    <property type="evidence" value="ECO:0007669"/>
    <property type="project" value="UniProtKB-KW"/>
</dbReference>
<dbReference type="AlphaFoldDB" id="A0A5N7IW53"/>
<keyword evidence="6 12" id="KW-0133">Cell shape</keyword>